<name>A0A8H2JN77_9GAMM</name>
<dbReference type="EMBL" id="SZVP01000003">
    <property type="protein sequence ID" value="TMM46335.1"/>
    <property type="molecule type" value="Genomic_DNA"/>
</dbReference>
<dbReference type="Pfam" id="PF08877">
    <property type="entry name" value="MepB-like"/>
    <property type="match status" value="2"/>
</dbReference>
<protein>
    <recommendedName>
        <fullName evidence="3">MepB domain containing protein</fullName>
    </recommendedName>
</protein>
<accession>A0A8H2JN77</accession>
<evidence type="ECO:0000313" key="2">
    <source>
        <dbReference type="Proteomes" id="UP000307702"/>
    </source>
</evidence>
<dbReference type="AlphaFoldDB" id="A0A8H2JN77"/>
<organism evidence="1 2">
    <name type="scientific">Colwellia ponticola</name>
    <dbReference type="NCBI Taxonomy" id="2304625"/>
    <lineage>
        <taxon>Bacteria</taxon>
        <taxon>Pseudomonadati</taxon>
        <taxon>Pseudomonadota</taxon>
        <taxon>Gammaproteobacteria</taxon>
        <taxon>Alteromonadales</taxon>
        <taxon>Colwelliaceae</taxon>
        <taxon>Colwellia</taxon>
    </lineage>
</organism>
<dbReference type="RefSeq" id="WP_138621076.1">
    <property type="nucleotide sequence ID" value="NZ_SZVP01000003.1"/>
</dbReference>
<gene>
    <name evidence="1" type="ORF">FCS21_05060</name>
</gene>
<proteinExistence type="predicted"/>
<reference evidence="1 2" key="1">
    <citation type="submission" date="2019-05" db="EMBL/GenBank/DDBJ databases">
        <title>Colwellia ponticola sp. nov., isolated from seawater.</title>
        <authorList>
            <person name="Yoon J.-H."/>
        </authorList>
    </citation>
    <scope>NUCLEOTIDE SEQUENCE [LARGE SCALE GENOMIC DNA]</scope>
    <source>
        <strain evidence="1 2">OISW-25</strain>
    </source>
</reference>
<dbReference type="InterPro" id="IPR038231">
    <property type="entry name" value="MepB-like_sf"/>
</dbReference>
<sequence>MASKIFHDKLTTLLVNAFAPAGYILTKLVEVDVIPQNSAYDALSFALNNKNIVYRKAKQTPDRPGAFLTLWQRPLLTAHNTINKPVPLADTDLDYLFIKVELPSPSPVNQGLLDDGQYDNKPYGLFIFPVTLLIEKGIVDSNKRKGKTAFRVFPPWSQDRGRVGTKLLSNSAKKTQGWQLHYFINIDEQGFIDADKLHKLLK</sequence>
<keyword evidence="2" id="KW-1185">Reference proteome</keyword>
<evidence type="ECO:0008006" key="3">
    <source>
        <dbReference type="Google" id="ProtNLM"/>
    </source>
</evidence>
<comment type="caution">
    <text evidence="1">The sequence shown here is derived from an EMBL/GenBank/DDBJ whole genome shotgun (WGS) entry which is preliminary data.</text>
</comment>
<dbReference type="Proteomes" id="UP000307702">
    <property type="component" value="Unassembled WGS sequence"/>
</dbReference>
<dbReference type="OrthoDB" id="4954833at2"/>
<evidence type="ECO:0000313" key="1">
    <source>
        <dbReference type="EMBL" id="TMM46335.1"/>
    </source>
</evidence>
<dbReference type="Gene3D" id="3.40.1350.140">
    <property type="entry name" value="MepB-like"/>
    <property type="match status" value="1"/>
</dbReference>
<dbReference type="InterPro" id="IPR011235">
    <property type="entry name" value="MepB-like"/>
</dbReference>